<dbReference type="GO" id="GO:0004672">
    <property type="term" value="F:protein kinase activity"/>
    <property type="evidence" value="ECO:0007669"/>
    <property type="project" value="InterPro"/>
</dbReference>
<evidence type="ECO:0000256" key="4">
    <source>
        <dbReference type="ARBA" id="ARBA00022626"/>
    </source>
</evidence>
<keyword evidence="3" id="KW-0433">Leucine-rich repeat</keyword>
<dbReference type="GO" id="GO:0005524">
    <property type="term" value="F:ATP binding"/>
    <property type="evidence" value="ECO:0007669"/>
    <property type="project" value="InterPro"/>
</dbReference>
<dbReference type="PROSITE" id="PS50011">
    <property type="entry name" value="PROTEIN_KINASE_DOM"/>
    <property type="match status" value="1"/>
</dbReference>
<dbReference type="PANTHER" id="PTHR27008:SF521">
    <property type="entry name" value="OS11G0490200 PROTEIN"/>
    <property type="match status" value="1"/>
</dbReference>
<dbReference type="SUPFAM" id="SSF52058">
    <property type="entry name" value="L domain-like"/>
    <property type="match status" value="1"/>
</dbReference>
<dbReference type="GO" id="GO:0016020">
    <property type="term" value="C:membrane"/>
    <property type="evidence" value="ECO:0007669"/>
    <property type="project" value="UniProtKB-SubCell"/>
</dbReference>
<dbReference type="PANTHER" id="PTHR27008">
    <property type="entry name" value="OS04G0122200 PROTEIN"/>
    <property type="match status" value="1"/>
</dbReference>
<dbReference type="InterPro" id="IPR000719">
    <property type="entry name" value="Prot_kinase_dom"/>
</dbReference>
<dbReference type="GO" id="GO:0009742">
    <property type="term" value="P:brassinosteroid mediated signaling pathway"/>
    <property type="evidence" value="ECO:0007669"/>
    <property type="project" value="UniProtKB-KW"/>
</dbReference>
<dbReference type="Pfam" id="PF07714">
    <property type="entry name" value="PK_Tyr_Ser-Thr"/>
    <property type="match status" value="1"/>
</dbReference>
<evidence type="ECO:0000256" key="5">
    <source>
        <dbReference type="ARBA" id="ARBA00022692"/>
    </source>
</evidence>
<dbReference type="InterPro" id="IPR001245">
    <property type="entry name" value="Ser-Thr/Tyr_kinase_cat_dom"/>
</dbReference>
<evidence type="ECO:0000256" key="10">
    <source>
        <dbReference type="ARBA" id="ARBA00023180"/>
    </source>
</evidence>
<evidence type="ECO:0000256" key="6">
    <source>
        <dbReference type="ARBA" id="ARBA00022729"/>
    </source>
</evidence>
<dbReference type="FunFam" id="3.80.10.10:FF:000041">
    <property type="entry name" value="LRR receptor-like serine/threonine-protein kinase ERECTA"/>
    <property type="match status" value="1"/>
</dbReference>
<evidence type="ECO:0000259" key="11">
    <source>
        <dbReference type="PROSITE" id="PS50011"/>
    </source>
</evidence>
<comment type="similarity">
    <text evidence="2">Belongs to the RLP family.</text>
</comment>
<keyword evidence="5" id="KW-0812">Transmembrane</keyword>
<keyword evidence="7" id="KW-0677">Repeat</keyword>
<dbReference type="Gene3D" id="3.80.10.10">
    <property type="entry name" value="Ribonuclease Inhibitor"/>
    <property type="match status" value="1"/>
</dbReference>
<keyword evidence="4" id="KW-1070">Brassinosteroid signaling pathway</keyword>
<sequence length="457" mass="50361">MARHTTGLLSNNHFTGELPGSIGRLNLLEALGFENNRLKGSLPFSLGNLTWLASLYAEGNNFEGRLPTSLGSLQEITTGNFSNNMFTGPLPKEIFYLSSLTNALDLSDNYFVGTLPPEVGLLTKVAYMYISNNNLSGPLPDALSSCQSLIHLRLDHNSINSSIPASVSKMQGLILLNLTKNTLYGMIPRELGLMDGIQELHLAHNNLSGHITESFGNMTSLYRFDLSFNRLDDRVPSQGVFSNVTRFSFEGNSGLCGGVSEVYLPLCPPESMEHGLRKRHFLMKVVIPIVAGIIICSSLILVFFTIRKKPKAQSATTRGFQLADDNYPRVSYAELVQGTNCFATDNLIGRGRYDSVYKCGLLLKNMMSTVAMKVFDLQQSGSSRSFLAECEALRKICHHNLISVITCCSSLDSNQNDFKAIVFEFMPNGSLDKSLVENRALVRPEKSINPGCITNWD</sequence>
<keyword evidence="8" id="KW-1133">Transmembrane helix</keyword>
<dbReference type="SUPFAM" id="SSF56112">
    <property type="entry name" value="Protein kinase-like (PK-like)"/>
    <property type="match status" value="1"/>
</dbReference>
<dbReference type="EnsemblPlants" id="EMT04838">
    <property type="protein sequence ID" value="EMT04838"/>
    <property type="gene ID" value="F775_12296"/>
</dbReference>
<dbReference type="FunFam" id="3.30.200.20:FF:000432">
    <property type="entry name" value="LRR receptor-like serine/threonine-protein kinase EFR"/>
    <property type="match status" value="1"/>
</dbReference>
<keyword evidence="9" id="KW-0472">Membrane</keyword>
<dbReference type="Pfam" id="PF00560">
    <property type="entry name" value="LRR_1"/>
    <property type="match status" value="3"/>
</dbReference>
<name>M8BDK7_AEGTA</name>
<evidence type="ECO:0000313" key="12">
    <source>
        <dbReference type="EnsemblPlants" id="EMT04838"/>
    </source>
</evidence>
<dbReference type="InterPro" id="IPR032675">
    <property type="entry name" value="LRR_dom_sf"/>
</dbReference>
<evidence type="ECO:0000256" key="2">
    <source>
        <dbReference type="ARBA" id="ARBA00009592"/>
    </source>
</evidence>
<dbReference type="InterPro" id="IPR001611">
    <property type="entry name" value="Leu-rich_rpt"/>
</dbReference>
<protein>
    <submittedName>
        <fullName evidence="12">Putative LRR receptor-like serine/threonine-protein kinase</fullName>
    </submittedName>
</protein>
<reference evidence="12" key="1">
    <citation type="submission" date="2015-06" db="UniProtKB">
        <authorList>
            <consortium name="EnsemblPlants"/>
        </authorList>
    </citation>
    <scope>IDENTIFICATION</scope>
</reference>
<evidence type="ECO:0000256" key="1">
    <source>
        <dbReference type="ARBA" id="ARBA00004167"/>
    </source>
</evidence>
<proteinExistence type="inferred from homology"/>
<evidence type="ECO:0000256" key="7">
    <source>
        <dbReference type="ARBA" id="ARBA00022737"/>
    </source>
</evidence>
<dbReference type="InterPro" id="IPR051809">
    <property type="entry name" value="Plant_receptor-like_S/T_kinase"/>
</dbReference>
<organism evidence="12">
    <name type="scientific">Aegilops tauschii</name>
    <name type="common">Tausch's goatgrass</name>
    <name type="synonym">Aegilops squarrosa</name>
    <dbReference type="NCBI Taxonomy" id="37682"/>
    <lineage>
        <taxon>Eukaryota</taxon>
        <taxon>Viridiplantae</taxon>
        <taxon>Streptophyta</taxon>
        <taxon>Embryophyta</taxon>
        <taxon>Tracheophyta</taxon>
        <taxon>Spermatophyta</taxon>
        <taxon>Magnoliopsida</taxon>
        <taxon>Liliopsida</taxon>
        <taxon>Poales</taxon>
        <taxon>Poaceae</taxon>
        <taxon>BOP clade</taxon>
        <taxon>Pooideae</taxon>
        <taxon>Triticodae</taxon>
        <taxon>Triticeae</taxon>
        <taxon>Triticinae</taxon>
        <taxon>Aegilops</taxon>
    </lineage>
</organism>
<dbReference type="Gene3D" id="3.30.200.20">
    <property type="entry name" value="Phosphorylase Kinase, domain 1"/>
    <property type="match status" value="1"/>
</dbReference>
<evidence type="ECO:0000256" key="9">
    <source>
        <dbReference type="ARBA" id="ARBA00023136"/>
    </source>
</evidence>
<dbReference type="AlphaFoldDB" id="M8BDK7"/>
<keyword evidence="6" id="KW-0732">Signal</keyword>
<evidence type="ECO:0000256" key="8">
    <source>
        <dbReference type="ARBA" id="ARBA00022989"/>
    </source>
</evidence>
<feature type="domain" description="Protein kinase" evidence="11">
    <location>
        <begin position="342"/>
        <end position="457"/>
    </location>
</feature>
<evidence type="ECO:0000256" key="3">
    <source>
        <dbReference type="ARBA" id="ARBA00022614"/>
    </source>
</evidence>
<accession>M8BDK7</accession>
<comment type="subcellular location">
    <subcellularLocation>
        <location evidence="1">Membrane</location>
        <topology evidence="1">Single-pass membrane protein</topology>
    </subcellularLocation>
</comment>
<keyword evidence="10" id="KW-0325">Glycoprotein</keyword>
<dbReference type="FunFam" id="3.80.10.10:FF:000111">
    <property type="entry name" value="LRR receptor-like serine/threonine-protein kinase ERECTA"/>
    <property type="match status" value="1"/>
</dbReference>
<dbReference type="InterPro" id="IPR011009">
    <property type="entry name" value="Kinase-like_dom_sf"/>
</dbReference>